<dbReference type="AlphaFoldDB" id="A0A2W1FHD6"/>
<sequence>MSNIAAPMEPEGDQNRPTLPSNEGSSSGHIECDVCAKLGRTLDCCKGLRGGLCLDCAEISQLLNREIEQQAYEQANLQIGKNDGAWRVRCDDLEARLKSVQDTLSKNLVQQKNDHIESLKKRNDEADAEDERLKKILEERDAKFKDLQKQLSDGEPPRGYSYKESKKGEDGNKK</sequence>
<protein>
    <submittedName>
        <fullName evidence="3">Uncharacterized protein</fullName>
    </submittedName>
</protein>
<name>A0A2W1FHD6_9PLEO</name>
<evidence type="ECO:0000313" key="4">
    <source>
        <dbReference type="Proteomes" id="UP000249757"/>
    </source>
</evidence>
<feature type="compositionally biased region" description="Polar residues" evidence="2">
    <location>
        <begin position="15"/>
        <end position="28"/>
    </location>
</feature>
<comment type="caution">
    <text evidence="3">The sequence shown here is derived from an EMBL/GenBank/DDBJ whole genome shotgun (WGS) entry which is preliminary data.</text>
</comment>
<feature type="compositionally biased region" description="Basic and acidic residues" evidence="2">
    <location>
        <begin position="161"/>
        <end position="174"/>
    </location>
</feature>
<evidence type="ECO:0000256" key="2">
    <source>
        <dbReference type="SAM" id="MobiDB-lite"/>
    </source>
</evidence>
<proteinExistence type="predicted"/>
<gene>
    <name evidence="3" type="ORF">Ptr86124_007056</name>
</gene>
<dbReference type="Proteomes" id="UP000249757">
    <property type="component" value="Unassembled WGS sequence"/>
</dbReference>
<feature type="region of interest" description="Disordered" evidence="2">
    <location>
        <begin position="144"/>
        <end position="174"/>
    </location>
</feature>
<dbReference type="EMBL" id="NRDI02000008">
    <property type="protein sequence ID" value="KAI1514426.1"/>
    <property type="molecule type" value="Genomic_DNA"/>
</dbReference>
<evidence type="ECO:0000313" key="3">
    <source>
        <dbReference type="EMBL" id="KAI1514426.1"/>
    </source>
</evidence>
<reference evidence="4" key="1">
    <citation type="journal article" date="2022" name="Microb. Genom.">
        <title>A global pangenome for the wheat fungal pathogen Pyrenophora tritici-repentis and prediction of effector protein structural homology.</title>
        <authorList>
            <person name="Moolhuijzen P.M."/>
            <person name="See P.T."/>
            <person name="Shi G."/>
            <person name="Powell H.R."/>
            <person name="Cockram J."/>
            <person name="Jorgensen L.N."/>
            <person name="Benslimane H."/>
            <person name="Strelkov S.E."/>
            <person name="Turner J."/>
            <person name="Liu Z."/>
            <person name="Moffat C.S."/>
        </authorList>
    </citation>
    <scope>NUCLEOTIDE SEQUENCE [LARGE SCALE GENOMIC DNA]</scope>
</reference>
<feature type="region of interest" description="Disordered" evidence="2">
    <location>
        <begin position="1"/>
        <end position="28"/>
    </location>
</feature>
<keyword evidence="4" id="KW-1185">Reference proteome</keyword>
<accession>A0A2W1FHD6</accession>
<dbReference type="OrthoDB" id="10413795at2759"/>
<feature type="coiled-coil region" evidence="1">
    <location>
        <begin position="109"/>
        <end position="139"/>
    </location>
</feature>
<organism evidence="3 4">
    <name type="scientific">Pyrenophora tritici-repentis</name>
    <dbReference type="NCBI Taxonomy" id="45151"/>
    <lineage>
        <taxon>Eukaryota</taxon>
        <taxon>Fungi</taxon>
        <taxon>Dikarya</taxon>
        <taxon>Ascomycota</taxon>
        <taxon>Pezizomycotina</taxon>
        <taxon>Dothideomycetes</taxon>
        <taxon>Pleosporomycetidae</taxon>
        <taxon>Pleosporales</taxon>
        <taxon>Pleosporineae</taxon>
        <taxon>Pleosporaceae</taxon>
        <taxon>Pyrenophora</taxon>
    </lineage>
</organism>
<evidence type="ECO:0000256" key="1">
    <source>
        <dbReference type="SAM" id="Coils"/>
    </source>
</evidence>
<keyword evidence="1" id="KW-0175">Coiled coil</keyword>